<feature type="compositionally biased region" description="Basic and acidic residues" evidence="1">
    <location>
        <begin position="551"/>
        <end position="560"/>
    </location>
</feature>
<evidence type="ECO:0000313" key="4">
    <source>
        <dbReference type="Proteomes" id="UP000242814"/>
    </source>
</evidence>
<protein>
    <recommendedName>
        <fullName evidence="2">EH domain-containing protein</fullName>
    </recommendedName>
</protein>
<feature type="compositionally biased region" description="Basic and acidic residues" evidence="1">
    <location>
        <begin position="522"/>
        <end position="534"/>
    </location>
</feature>
<dbReference type="Proteomes" id="UP000242814">
    <property type="component" value="Unassembled WGS sequence"/>
</dbReference>
<evidence type="ECO:0000259" key="2">
    <source>
        <dbReference type="PROSITE" id="PS50031"/>
    </source>
</evidence>
<gene>
    <name evidence="3" type="ORF">ACO22_03405</name>
</gene>
<feature type="compositionally biased region" description="Basic and acidic residues" evidence="1">
    <location>
        <begin position="274"/>
        <end position="284"/>
    </location>
</feature>
<sequence>MSWVFFPKLEFERGQTANNELVNAEWSRHRLKHQRPATRHPSLQLAALPRSDNFTPCLDGMVPFETTSWITRANREGDGISSNDRPVEGAFEFWNNFLERRIKYDYKSYSLMTDDPNRNSGQRARSQRSKPRVQSKSHVQSAALLGASLAFDGQGANKSTAAQTPNSPRNPRSLATMRAVNNRFEPEDDEPVEQDTPSHSSAGIVEDRIKLFTETHDPKASQATSSRGANVPRPGMANPQHMAAQLAVGRSAVRKSLTPSTKESGGVSSLGQKTDQEPGHHDRIPSPSASLDLVRRNAAGSMSKLDVILDMPLADPRVSRALDSKLSGTSSRNERTGSSLSSSSFTQEMPHTPPAEHQRKPSSTQDKQGPALPPRLPAISINKPHPSQQAVPAKNQIKMSTTSEDKSTSLLPSIPTNNSTATTRSTNIQTTTPTTKAPPPQILHSRPSRSSLLPQHSGVSDSSLAGALAASSRAPSPAKRNPPPPPPPQRGSRFRSSLNPVHNIPKGASRTPSPPKVIRQTMRQDPKTDDEAERRKKLQRNRIIKTHPNKHREGDRKRWRDRVTERERKRYEGVWAANKGLLINEIRRQGSSSPSPQDMVLNLVVRDIWTRSRLQLSTLEHIWNLVSHENRRMLTRQEFVVGMWLIDQCLKGRKLPVKVSQSVWDSVQQLPGVPGPPSQALRS</sequence>
<feature type="compositionally biased region" description="Low complexity" evidence="1">
    <location>
        <begin position="444"/>
        <end position="479"/>
    </location>
</feature>
<feature type="region of interest" description="Disordered" evidence="1">
    <location>
        <begin position="184"/>
        <end position="237"/>
    </location>
</feature>
<name>A0A1D2JG49_PARBR</name>
<feature type="compositionally biased region" description="Basic residues" evidence="1">
    <location>
        <begin position="125"/>
        <end position="135"/>
    </location>
</feature>
<feature type="compositionally biased region" description="Pro residues" evidence="1">
    <location>
        <begin position="480"/>
        <end position="489"/>
    </location>
</feature>
<feature type="region of interest" description="Disordered" evidence="1">
    <location>
        <begin position="322"/>
        <end position="560"/>
    </location>
</feature>
<dbReference type="Pfam" id="PF12763">
    <property type="entry name" value="EH"/>
    <property type="match status" value="1"/>
</dbReference>
<feature type="compositionally biased region" description="Basic residues" evidence="1">
    <location>
        <begin position="535"/>
        <end position="550"/>
    </location>
</feature>
<evidence type="ECO:0000256" key="1">
    <source>
        <dbReference type="SAM" id="MobiDB-lite"/>
    </source>
</evidence>
<dbReference type="SUPFAM" id="SSF47473">
    <property type="entry name" value="EF-hand"/>
    <property type="match status" value="1"/>
</dbReference>
<dbReference type="SMART" id="SM00027">
    <property type="entry name" value="EH"/>
    <property type="match status" value="1"/>
</dbReference>
<accession>A0A1D2JG49</accession>
<dbReference type="PROSITE" id="PS50031">
    <property type="entry name" value="EH"/>
    <property type="match status" value="1"/>
</dbReference>
<feature type="compositionally biased region" description="Basic and acidic residues" evidence="1">
    <location>
        <begin position="205"/>
        <end position="219"/>
    </location>
</feature>
<dbReference type="InterPro" id="IPR011992">
    <property type="entry name" value="EF-hand-dom_pair"/>
</dbReference>
<comment type="caution">
    <text evidence="3">The sequence shown here is derived from an EMBL/GenBank/DDBJ whole genome shotgun (WGS) entry which is preliminary data.</text>
</comment>
<feature type="compositionally biased region" description="Polar residues" evidence="1">
    <location>
        <begin position="257"/>
        <end position="273"/>
    </location>
</feature>
<dbReference type="AlphaFoldDB" id="A0A1D2JG49"/>
<feature type="compositionally biased region" description="Low complexity" evidence="1">
    <location>
        <begin position="416"/>
        <end position="435"/>
    </location>
</feature>
<feature type="region of interest" description="Disordered" evidence="1">
    <location>
        <begin position="110"/>
        <end position="140"/>
    </location>
</feature>
<evidence type="ECO:0000313" key="3">
    <source>
        <dbReference type="EMBL" id="ODH32335.1"/>
    </source>
</evidence>
<dbReference type="InterPro" id="IPR000261">
    <property type="entry name" value="EH_dom"/>
</dbReference>
<organism evidence="3 4">
    <name type="scientific">Paracoccidioides brasiliensis</name>
    <dbReference type="NCBI Taxonomy" id="121759"/>
    <lineage>
        <taxon>Eukaryota</taxon>
        <taxon>Fungi</taxon>
        <taxon>Dikarya</taxon>
        <taxon>Ascomycota</taxon>
        <taxon>Pezizomycotina</taxon>
        <taxon>Eurotiomycetes</taxon>
        <taxon>Eurotiomycetidae</taxon>
        <taxon>Onygenales</taxon>
        <taxon>Ajellomycetaceae</taxon>
        <taxon>Paracoccidioides</taxon>
    </lineage>
</organism>
<reference evidence="3 4" key="1">
    <citation type="submission" date="2016-06" db="EMBL/GenBank/DDBJ databases">
        <authorList>
            <person name="Kjaerup R.B."/>
            <person name="Dalgaard T.S."/>
            <person name="Juul-Madsen H.R."/>
        </authorList>
    </citation>
    <scope>NUCLEOTIDE SEQUENCE [LARGE SCALE GENOMIC DNA]</scope>
    <source>
        <strain evidence="3 4">Pb300</strain>
    </source>
</reference>
<proteinExistence type="predicted"/>
<dbReference type="Gene3D" id="1.10.238.10">
    <property type="entry name" value="EF-hand"/>
    <property type="match status" value="1"/>
</dbReference>
<dbReference type="VEuPathDB" id="FungiDB:PADG_05603"/>
<feature type="compositionally biased region" description="Polar residues" evidence="1">
    <location>
        <begin position="397"/>
        <end position="415"/>
    </location>
</feature>
<dbReference type="VEuPathDB" id="FungiDB:PABG_04946"/>
<feature type="region of interest" description="Disordered" evidence="1">
    <location>
        <begin position="249"/>
        <end position="291"/>
    </location>
</feature>
<dbReference type="EMBL" id="LZYO01000115">
    <property type="protein sequence ID" value="ODH32335.1"/>
    <property type="molecule type" value="Genomic_DNA"/>
</dbReference>
<feature type="domain" description="EH" evidence="2">
    <location>
        <begin position="567"/>
        <end position="656"/>
    </location>
</feature>